<dbReference type="InterPro" id="IPR036465">
    <property type="entry name" value="vWFA_dom_sf"/>
</dbReference>
<evidence type="ECO:0000313" key="4">
    <source>
        <dbReference type="Proteomes" id="UP000604825"/>
    </source>
</evidence>
<feature type="compositionally biased region" description="Basic and acidic residues" evidence="1">
    <location>
        <begin position="105"/>
        <end position="115"/>
    </location>
</feature>
<comment type="caution">
    <text evidence="3">The sequence shown here is derived from an EMBL/GenBank/DDBJ whole genome shotgun (WGS) entry which is preliminary data.</text>
</comment>
<dbReference type="AlphaFoldDB" id="A0A811Q777"/>
<keyword evidence="4" id="KW-1185">Reference proteome</keyword>
<protein>
    <recommendedName>
        <fullName evidence="2">VWFA domain-containing protein</fullName>
    </recommendedName>
</protein>
<evidence type="ECO:0000256" key="1">
    <source>
        <dbReference type="SAM" id="MobiDB-lite"/>
    </source>
</evidence>
<organism evidence="3 4">
    <name type="scientific">Miscanthus lutarioriparius</name>
    <dbReference type="NCBI Taxonomy" id="422564"/>
    <lineage>
        <taxon>Eukaryota</taxon>
        <taxon>Viridiplantae</taxon>
        <taxon>Streptophyta</taxon>
        <taxon>Embryophyta</taxon>
        <taxon>Tracheophyta</taxon>
        <taxon>Spermatophyta</taxon>
        <taxon>Magnoliopsida</taxon>
        <taxon>Liliopsida</taxon>
        <taxon>Poales</taxon>
        <taxon>Poaceae</taxon>
        <taxon>PACMAD clade</taxon>
        <taxon>Panicoideae</taxon>
        <taxon>Andropogonodae</taxon>
        <taxon>Andropogoneae</taxon>
        <taxon>Saccharinae</taxon>
        <taxon>Miscanthus</taxon>
    </lineage>
</organism>
<dbReference type="SUPFAM" id="SSF53300">
    <property type="entry name" value="vWA-like"/>
    <property type="match status" value="1"/>
</dbReference>
<dbReference type="OrthoDB" id="687730at2759"/>
<evidence type="ECO:0000259" key="2">
    <source>
        <dbReference type="PROSITE" id="PS50234"/>
    </source>
</evidence>
<feature type="domain" description="VWFA" evidence="2">
    <location>
        <begin position="42"/>
        <end position="113"/>
    </location>
</feature>
<dbReference type="PROSITE" id="PS50234">
    <property type="entry name" value="VWFA"/>
    <property type="match status" value="1"/>
</dbReference>
<sequence>MNAQSVRLMAYCKDKAPLEENRQQVLLELTDTSSTAELSGLDLVAVLDASGSMGWDGNWKLDKLKTTMKFVISKLGAMDRLSLVSFSTWADKLCRLRSMTEPSKAELTDMVENRLEANGSSKAHGGRTGRGEEESGVERSQG</sequence>
<feature type="region of interest" description="Disordered" evidence="1">
    <location>
        <begin position="105"/>
        <end position="142"/>
    </location>
</feature>
<feature type="compositionally biased region" description="Basic and acidic residues" evidence="1">
    <location>
        <begin position="129"/>
        <end position="142"/>
    </location>
</feature>
<dbReference type="Gene3D" id="3.40.50.410">
    <property type="entry name" value="von Willebrand factor, type A domain"/>
    <property type="match status" value="1"/>
</dbReference>
<dbReference type="PANTHER" id="PTHR10579">
    <property type="entry name" value="CALCIUM-ACTIVATED CHLORIDE CHANNEL REGULATOR"/>
    <property type="match status" value="1"/>
</dbReference>
<dbReference type="Proteomes" id="UP000604825">
    <property type="component" value="Unassembled WGS sequence"/>
</dbReference>
<evidence type="ECO:0000313" key="3">
    <source>
        <dbReference type="EMBL" id="CAD6256453.1"/>
    </source>
</evidence>
<dbReference type="PANTHER" id="PTHR10579:SF129">
    <property type="entry name" value="OS01G0640200 PROTEIN"/>
    <property type="match status" value="1"/>
</dbReference>
<name>A0A811Q777_9POAL</name>
<proteinExistence type="predicted"/>
<dbReference type="InterPro" id="IPR002035">
    <property type="entry name" value="VWF_A"/>
</dbReference>
<dbReference type="Pfam" id="PF00092">
    <property type="entry name" value="VWA"/>
    <property type="match status" value="1"/>
</dbReference>
<gene>
    <name evidence="3" type="ORF">NCGR_LOCUS39960</name>
</gene>
<dbReference type="EMBL" id="CAJGYO010000010">
    <property type="protein sequence ID" value="CAD6256453.1"/>
    <property type="molecule type" value="Genomic_DNA"/>
</dbReference>
<accession>A0A811Q777</accession>
<reference evidence="3" key="1">
    <citation type="submission" date="2020-10" db="EMBL/GenBank/DDBJ databases">
        <authorList>
            <person name="Han B."/>
            <person name="Lu T."/>
            <person name="Zhao Q."/>
            <person name="Huang X."/>
            <person name="Zhao Y."/>
        </authorList>
    </citation>
    <scope>NUCLEOTIDE SEQUENCE</scope>
</reference>
<dbReference type="InterPro" id="IPR051266">
    <property type="entry name" value="CLCR"/>
</dbReference>